<evidence type="ECO:0000313" key="6">
    <source>
        <dbReference type="EMBL" id="GLG89389.1"/>
    </source>
</evidence>
<evidence type="ECO:0000313" key="8">
    <source>
        <dbReference type="Proteomes" id="UP001145145"/>
    </source>
</evidence>
<dbReference type="Proteomes" id="UP001145145">
    <property type="component" value="Unassembled WGS sequence"/>
</dbReference>
<dbReference type="InterPro" id="IPR017871">
    <property type="entry name" value="ABC_transporter-like_CS"/>
</dbReference>
<reference evidence="5" key="2">
    <citation type="submission" date="2022-11" db="EMBL/GenBank/DDBJ databases">
        <title>Draft genome sequence of Sellimonas catena strain 12EGH17.</title>
        <authorList>
            <person name="Hisatomi A."/>
            <person name="Ohkuma M."/>
            <person name="Sakamoto M."/>
        </authorList>
    </citation>
    <scope>NUCLEOTIDE SEQUENCE</scope>
    <source>
        <strain evidence="5">12EGH17</strain>
    </source>
</reference>
<evidence type="ECO:0000256" key="3">
    <source>
        <dbReference type="ARBA" id="ARBA00022840"/>
    </source>
</evidence>
<evidence type="ECO:0000313" key="5">
    <source>
        <dbReference type="EMBL" id="GLG04053.1"/>
    </source>
</evidence>
<dbReference type="EMBL" id="BSCH01000004">
    <property type="protein sequence ID" value="GLG89389.1"/>
    <property type="molecule type" value="Genomic_DNA"/>
</dbReference>
<dbReference type="SMART" id="SM00382">
    <property type="entry name" value="AAA"/>
    <property type="match status" value="1"/>
</dbReference>
<protein>
    <submittedName>
        <fullName evidence="6">ABC transporter ATP-binding protein</fullName>
    </submittedName>
</protein>
<dbReference type="CDD" id="cd03230">
    <property type="entry name" value="ABC_DR_subfamily_A"/>
    <property type="match status" value="1"/>
</dbReference>
<keyword evidence="2" id="KW-0547">Nucleotide-binding</keyword>
<organism evidence="6 7">
    <name type="scientific">Sellimonas catena</name>
    <dbReference type="NCBI Taxonomy" id="2994035"/>
    <lineage>
        <taxon>Bacteria</taxon>
        <taxon>Bacillati</taxon>
        <taxon>Bacillota</taxon>
        <taxon>Clostridia</taxon>
        <taxon>Lachnospirales</taxon>
        <taxon>Lachnospiraceae</taxon>
        <taxon>Sellimonas</taxon>
    </lineage>
</organism>
<name>A0A9W6FEM8_9FIRM</name>
<dbReference type="PROSITE" id="PS50893">
    <property type="entry name" value="ABC_TRANSPORTER_2"/>
    <property type="match status" value="1"/>
</dbReference>
<dbReference type="GO" id="GO:0016887">
    <property type="term" value="F:ATP hydrolysis activity"/>
    <property type="evidence" value="ECO:0007669"/>
    <property type="project" value="InterPro"/>
</dbReference>
<dbReference type="InterPro" id="IPR027417">
    <property type="entry name" value="P-loop_NTPase"/>
</dbReference>
<dbReference type="EMBL" id="BSBO01000010">
    <property type="protein sequence ID" value="GLG04053.1"/>
    <property type="molecule type" value="Genomic_DNA"/>
</dbReference>
<keyword evidence="1" id="KW-0813">Transport</keyword>
<dbReference type="PANTHER" id="PTHR42939">
    <property type="entry name" value="ABC TRANSPORTER ATP-BINDING PROTEIN ALBC-RELATED"/>
    <property type="match status" value="1"/>
</dbReference>
<dbReference type="InterPro" id="IPR003439">
    <property type="entry name" value="ABC_transporter-like_ATP-bd"/>
</dbReference>
<evidence type="ECO:0000256" key="1">
    <source>
        <dbReference type="ARBA" id="ARBA00022448"/>
    </source>
</evidence>
<keyword evidence="8" id="KW-1185">Reference proteome</keyword>
<dbReference type="Proteomes" id="UP001145094">
    <property type="component" value="Unassembled WGS sequence"/>
</dbReference>
<dbReference type="PROSITE" id="PS00211">
    <property type="entry name" value="ABC_TRANSPORTER_1"/>
    <property type="match status" value="1"/>
</dbReference>
<accession>A0A9W6FEM8</accession>
<reference evidence="6" key="3">
    <citation type="submission" date="2022-11" db="EMBL/GenBank/DDBJ databases">
        <title>Draft genome sequence of Sellimonas catena strain 18CBH55.</title>
        <authorList>
            <person name="Atsushi H."/>
            <person name="Moriya O."/>
            <person name="Mitsuo S."/>
        </authorList>
    </citation>
    <scope>NUCLEOTIDE SEQUENCE</scope>
    <source>
        <strain evidence="6">18CBH55</strain>
    </source>
</reference>
<comment type="caution">
    <text evidence="6">The sequence shown here is derived from an EMBL/GenBank/DDBJ whole genome shotgun (WGS) entry which is preliminary data.</text>
</comment>
<dbReference type="RefSeq" id="WP_087167362.1">
    <property type="nucleotide sequence ID" value="NZ_BSBO01000010.1"/>
</dbReference>
<dbReference type="GO" id="GO:0005524">
    <property type="term" value="F:ATP binding"/>
    <property type="evidence" value="ECO:0007669"/>
    <property type="project" value="UniProtKB-KW"/>
</dbReference>
<evidence type="ECO:0000313" key="7">
    <source>
        <dbReference type="Proteomes" id="UP001145094"/>
    </source>
</evidence>
<evidence type="ECO:0000259" key="4">
    <source>
        <dbReference type="PROSITE" id="PS50893"/>
    </source>
</evidence>
<reference evidence="6 8" key="5">
    <citation type="journal article" date="2023" name="Int. J. Syst. Evol. Microbiol.">
        <title>Sellimonas catena sp. nov., isolated from human faeces.</title>
        <authorList>
            <person name="Hisatomi A."/>
            <person name="Ohkuma M."/>
            <person name="Sakamoto M."/>
        </authorList>
    </citation>
    <scope>NUCLEOTIDE SEQUENCE</scope>
    <source>
        <strain evidence="5 8">12EGH17</strain>
        <strain evidence="6">18CBH55</strain>
    </source>
</reference>
<sequence length="236" mass="27070">MELRLNNVKKSFGSKVVLHDCSFVFEKGKIYGLLGRNGAGKTTLFNCLSDEIQPDSGAAMLWDGENEREIMPDEIGYVFSVPVLPDFLTGEEFVRFFMDINRDRIEPGTSAEAYFDLVQIDQEDRKKLIKGYSHGMKNKLQMICFMISRPPVILLDEPLTSLDVVVALEMKRLLRSMQKDHVIIFSTHILQLATDLCDEIVILSDGRLRQIDHEMLKQKDFEEQIIELLKDEESHG</sequence>
<reference evidence="5" key="1">
    <citation type="submission" date="2022-11" db="EMBL/GenBank/DDBJ databases">
        <title>Draft genome sequence of Sellimonas catena strain 12EGH17.</title>
        <authorList>
            <person name="Atsushi H."/>
            <person name="Moriya O."/>
            <person name="Mitsuo S."/>
        </authorList>
    </citation>
    <scope>NUCLEOTIDE SEQUENCE</scope>
    <source>
        <strain evidence="5">12EGH17</strain>
    </source>
</reference>
<evidence type="ECO:0000256" key="2">
    <source>
        <dbReference type="ARBA" id="ARBA00022741"/>
    </source>
</evidence>
<reference evidence="6" key="4">
    <citation type="submission" date="2022-11" db="EMBL/GenBank/DDBJ databases">
        <title>Draft genome sequence of Sellimonas catena strain 18CBH55.</title>
        <authorList>
            <person name="Hisatomi A."/>
            <person name="Ohkuma M."/>
            <person name="Sakamoto M."/>
        </authorList>
    </citation>
    <scope>NUCLEOTIDE SEQUENCE</scope>
    <source>
        <strain evidence="6">18CBH55</strain>
    </source>
</reference>
<dbReference type="InterPro" id="IPR051782">
    <property type="entry name" value="ABC_Transporter_VariousFunc"/>
</dbReference>
<dbReference type="SUPFAM" id="SSF52540">
    <property type="entry name" value="P-loop containing nucleoside triphosphate hydrolases"/>
    <property type="match status" value="1"/>
</dbReference>
<proteinExistence type="predicted"/>
<dbReference type="InterPro" id="IPR003593">
    <property type="entry name" value="AAA+_ATPase"/>
</dbReference>
<keyword evidence="3 6" id="KW-0067">ATP-binding</keyword>
<dbReference type="AlphaFoldDB" id="A0A9W6FEM8"/>
<gene>
    <name evidence="5" type="ORF">Selli1_12270</name>
    <name evidence="6" type="ORF">Selli2_08160</name>
</gene>
<feature type="domain" description="ABC transporter" evidence="4">
    <location>
        <begin position="3"/>
        <end position="230"/>
    </location>
</feature>
<dbReference type="Gene3D" id="3.40.50.300">
    <property type="entry name" value="P-loop containing nucleotide triphosphate hydrolases"/>
    <property type="match status" value="1"/>
</dbReference>
<dbReference type="Pfam" id="PF00005">
    <property type="entry name" value="ABC_tran"/>
    <property type="match status" value="1"/>
</dbReference>
<dbReference type="PANTHER" id="PTHR42939:SF1">
    <property type="entry name" value="ABC TRANSPORTER ATP-BINDING PROTEIN ALBC-RELATED"/>
    <property type="match status" value="1"/>
</dbReference>